<feature type="chain" id="PRO_5008889521" evidence="19">
    <location>
        <begin position="18"/>
        <end position="533"/>
    </location>
</feature>
<keyword evidence="8" id="KW-0256">Endoplasmic reticulum</keyword>
<evidence type="ECO:0000256" key="6">
    <source>
        <dbReference type="ARBA" id="ARBA00022630"/>
    </source>
</evidence>
<feature type="active site" description="Nucleophile" evidence="16">
    <location>
        <position position="416"/>
    </location>
</feature>
<evidence type="ECO:0000256" key="9">
    <source>
        <dbReference type="ARBA" id="ARBA00022827"/>
    </source>
</evidence>
<feature type="binding site" evidence="17">
    <location>
        <position position="319"/>
    </location>
    <ligand>
        <name>FAD</name>
        <dbReference type="ChEBI" id="CHEBI:57692"/>
    </ligand>
</feature>
<keyword evidence="21" id="KW-1185">Reference proteome</keyword>
<evidence type="ECO:0000256" key="19">
    <source>
        <dbReference type="SAM" id="SignalP"/>
    </source>
</evidence>
<feature type="binding site" evidence="17">
    <location>
        <position position="287"/>
    </location>
    <ligand>
        <name>FAD</name>
        <dbReference type="ChEBI" id="CHEBI:57692"/>
    </ligand>
</feature>
<evidence type="ECO:0000256" key="3">
    <source>
        <dbReference type="ARBA" id="ARBA00008277"/>
    </source>
</evidence>
<organism evidence="20 21">
    <name type="scientific">Choanephora cucurbitarum</name>
    <dbReference type="NCBI Taxonomy" id="101091"/>
    <lineage>
        <taxon>Eukaryota</taxon>
        <taxon>Fungi</taxon>
        <taxon>Fungi incertae sedis</taxon>
        <taxon>Mucoromycota</taxon>
        <taxon>Mucoromycotina</taxon>
        <taxon>Mucoromycetes</taxon>
        <taxon>Mucorales</taxon>
        <taxon>Mucorineae</taxon>
        <taxon>Choanephoraceae</taxon>
        <taxon>Choanephoroideae</taxon>
        <taxon>Choanephora</taxon>
    </lineage>
</organism>
<evidence type="ECO:0000256" key="8">
    <source>
        <dbReference type="ARBA" id="ARBA00022824"/>
    </source>
</evidence>
<evidence type="ECO:0000256" key="4">
    <source>
        <dbReference type="ARBA" id="ARBA00011802"/>
    </source>
</evidence>
<evidence type="ECO:0000256" key="16">
    <source>
        <dbReference type="PIRSR" id="PIRSR017205-1"/>
    </source>
</evidence>
<feature type="binding site" evidence="17">
    <location>
        <position position="290"/>
    </location>
    <ligand>
        <name>FAD</name>
        <dbReference type="ChEBI" id="CHEBI:57692"/>
    </ligand>
</feature>
<evidence type="ECO:0000256" key="11">
    <source>
        <dbReference type="ARBA" id="ARBA00023002"/>
    </source>
</evidence>
<protein>
    <submittedName>
        <fullName evidence="20">Endoplasmic reticulum oxidoreductin-1</fullName>
    </submittedName>
</protein>
<keyword evidence="15" id="KW-0676">Redox-active center</keyword>
<keyword evidence="10" id="KW-0249">Electron transport</keyword>
<evidence type="ECO:0000313" key="21">
    <source>
        <dbReference type="Proteomes" id="UP000093000"/>
    </source>
</evidence>
<feature type="binding site" evidence="17">
    <location>
        <position position="185"/>
    </location>
    <ligand>
        <name>FAD</name>
        <dbReference type="ChEBI" id="CHEBI:57692"/>
    </ligand>
</feature>
<keyword evidence="7 19" id="KW-0732">Signal</keyword>
<dbReference type="Proteomes" id="UP000093000">
    <property type="component" value="Unassembled WGS sequence"/>
</dbReference>
<feature type="signal peptide" evidence="19">
    <location>
        <begin position="1"/>
        <end position="17"/>
    </location>
</feature>
<dbReference type="PANTHER" id="PTHR12613">
    <property type="entry name" value="ERO1-RELATED"/>
    <property type="match status" value="1"/>
</dbReference>
<reference evidence="20 21" key="1">
    <citation type="submission" date="2016-03" db="EMBL/GenBank/DDBJ databases">
        <title>Choanephora cucurbitarum.</title>
        <authorList>
            <person name="Min B."/>
            <person name="Park H."/>
            <person name="Park J.-H."/>
            <person name="Shin H.-D."/>
            <person name="Choi I.-G."/>
        </authorList>
    </citation>
    <scope>NUCLEOTIDE SEQUENCE [LARGE SCALE GENOMIC DNA]</scope>
    <source>
        <strain evidence="20 21">KUS-F28377</strain>
    </source>
</reference>
<evidence type="ECO:0000256" key="12">
    <source>
        <dbReference type="ARBA" id="ARBA00023136"/>
    </source>
</evidence>
<dbReference type="GO" id="GO:0016972">
    <property type="term" value="F:thiol oxidase activity"/>
    <property type="evidence" value="ECO:0007669"/>
    <property type="project" value="InterPro"/>
</dbReference>
<comment type="subunit">
    <text evidence="4">May function both as a monomer and a homodimer.</text>
</comment>
<comment type="cofactor">
    <cofactor evidence="1 17">
        <name>FAD</name>
        <dbReference type="ChEBI" id="CHEBI:57692"/>
    </cofactor>
</comment>
<dbReference type="PIRSF" id="PIRSF017205">
    <property type="entry name" value="ERO1"/>
    <property type="match status" value="1"/>
</dbReference>
<evidence type="ECO:0000256" key="1">
    <source>
        <dbReference type="ARBA" id="ARBA00001974"/>
    </source>
</evidence>
<keyword evidence="9 17" id="KW-0274">FAD</keyword>
<dbReference type="InParanoid" id="A0A1C7N7E4"/>
<evidence type="ECO:0000256" key="5">
    <source>
        <dbReference type="ARBA" id="ARBA00022448"/>
    </source>
</evidence>
<dbReference type="InterPro" id="IPR007266">
    <property type="entry name" value="Ero1"/>
</dbReference>
<evidence type="ECO:0000313" key="20">
    <source>
        <dbReference type="EMBL" id="OBZ84529.1"/>
    </source>
</evidence>
<dbReference type="GO" id="GO:0015035">
    <property type="term" value="F:protein-disulfide reductase activity"/>
    <property type="evidence" value="ECO:0007669"/>
    <property type="project" value="InterPro"/>
</dbReference>
<keyword evidence="13 18" id="KW-1015">Disulfide bond</keyword>
<keyword evidence="12" id="KW-0472">Membrane</keyword>
<dbReference type="FunCoup" id="A0A1C7N7E4">
    <property type="interactions" value="415"/>
</dbReference>
<dbReference type="GO" id="GO:0005789">
    <property type="term" value="C:endoplasmic reticulum membrane"/>
    <property type="evidence" value="ECO:0007669"/>
    <property type="project" value="UniProtKB-SubCell"/>
</dbReference>
<sequence length="533" mass="61197">MHPLKLLLYSASFTCLAISPSLQHTAKGPQHPLQEPAPVEFVETVLRNNVPKDYCNPQGQIKDTCCDYQSIEGIQSDVFTKIQELVKTKFFRYYRADLWKECPFWNEDALCTNRDCSVATTDENLLPADWRKDALSKIQLPAKGLLYQPFDQCSYKDQDFCLVDDQLDSDSVVYIDLTENPERFTGYAGPSSARVWKAIYEENCFDIVHQMTEGCETCNNIMNLGQKQLKTSTPVQSKLKSNPFAHVPGKKDELHQFLNNLAEEADGGLQSNDEVCLEKRVYYRLISGLHSSISIHICNEWFYRDTGVWGPNLDCFVNRIGSHPERLQNVYFGYALLLRAVKKMGPYLDKYEYRTGNSEQDKQIHDMVQSLIKSTEACPSTFDEKSMFKGPDAIQLKQEFRDHFRNVSKIMDCVGCEKCRLWGKIQTVGLGTALKALFSYEDNSLDPIRNPNLFERGEIVALFNTFNRFSESVQSIKTFRNLYKEKMTPKELSKLAKTLQIIQQSLIKVIKQLRSWHIPIPKSIETLITSKLI</sequence>
<comment type="caution">
    <text evidence="20">The sequence shown here is derived from an EMBL/GenBank/DDBJ whole genome shotgun (WGS) entry which is preliminary data.</text>
</comment>
<feature type="disulfide bond" description="Redox-active" evidence="18">
    <location>
        <begin position="416"/>
        <end position="419"/>
    </location>
</feature>
<dbReference type="Pfam" id="PF04137">
    <property type="entry name" value="ERO1"/>
    <property type="match status" value="1"/>
</dbReference>
<keyword evidence="11" id="KW-0560">Oxidoreductase</keyword>
<feature type="binding site" evidence="17">
    <location>
        <position position="183"/>
    </location>
    <ligand>
        <name>FAD</name>
        <dbReference type="ChEBI" id="CHEBI:57692"/>
    </ligand>
</feature>
<feature type="active site" evidence="16">
    <location>
        <position position="419"/>
    </location>
</feature>
<evidence type="ECO:0000256" key="17">
    <source>
        <dbReference type="PIRSR" id="PIRSR017205-2"/>
    </source>
</evidence>
<comment type="subcellular location">
    <subcellularLocation>
        <location evidence="2">Endoplasmic reticulum membrane</location>
        <topology evidence="2">Peripheral membrane protein</topology>
        <orientation evidence="2">Lumenal side</orientation>
    </subcellularLocation>
</comment>
<proteinExistence type="inferred from homology"/>
<dbReference type="SUPFAM" id="SSF110019">
    <property type="entry name" value="ERO1-like"/>
    <property type="match status" value="1"/>
</dbReference>
<dbReference type="EMBL" id="LUGH01000500">
    <property type="protein sequence ID" value="OBZ84529.1"/>
    <property type="molecule type" value="Genomic_DNA"/>
</dbReference>
<feature type="binding site" evidence="17">
    <location>
        <position position="196"/>
    </location>
    <ligand>
        <name>FAD</name>
        <dbReference type="ChEBI" id="CHEBI:57692"/>
    </ligand>
</feature>
<dbReference type="GO" id="GO:0071949">
    <property type="term" value="F:FAD binding"/>
    <property type="evidence" value="ECO:0007669"/>
    <property type="project" value="InterPro"/>
</dbReference>
<evidence type="ECO:0000256" key="14">
    <source>
        <dbReference type="ARBA" id="ARBA00023180"/>
    </source>
</evidence>
<dbReference type="InterPro" id="IPR037192">
    <property type="entry name" value="ERO1-like_sf"/>
</dbReference>
<accession>A0A1C7N7E4</accession>
<dbReference type="STRING" id="101091.A0A1C7N7E4"/>
<evidence type="ECO:0000256" key="13">
    <source>
        <dbReference type="ARBA" id="ARBA00023157"/>
    </source>
</evidence>
<dbReference type="PANTHER" id="PTHR12613:SF0">
    <property type="entry name" value="ERO1-LIKE PROTEIN"/>
    <property type="match status" value="1"/>
</dbReference>
<dbReference type="AlphaFoldDB" id="A0A1C7N7E4"/>
<keyword evidence="5" id="KW-0813">Transport</keyword>
<evidence type="ECO:0000256" key="15">
    <source>
        <dbReference type="ARBA" id="ARBA00023284"/>
    </source>
</evidence>
<dbReference type="OrthoDB" id="269384at2759"/>
<evidence type="ECO:0000256" key="2">
    <source>
        <dbReference type="ARBA" id="ARBA00004367"/>
    </source>
</evidence>
<name>A0A1C7N7E4_9FUNG</name>
<keyword evidence="14" id="KW-0325">Glycoprotein</keyword>
<dbReference type="GO" id="GO:0034975">
    <property type="term" value="P:protein folding in endoplasmic reticulum"/>
    <property type="evidence" value="ECO:0007669"/>
    <property type="project" value="InterPro"/>
</dbReference>
<evidence type="ECO:0000256" key="18">
    <source>
        <dbReference type="PIRSR" id="PIRSR017205-3"/>
    </source>
</evidence>
<evidence type="ECO:0000256" key="10">
    <source>
        <dbReference type="ARBA" id="ARBA00022982"/>
    </source>
</evidence>
<evidence type="ECO:0000256" key="7">
    <source>
        <dbReference type="ARBA" id="ARBA00022729"/>
    </source>
</evidence>
<keyword evidence="6" id="KW-0285">Flavoprotein</keyword>
<gene>
    <name evidence="20" type="primary">ero-1</name>
    <name evidence="20" type="ORF">A0J61_07428</name>
</gene>
<feature type="disulfide bond" description="Redox-active" evidence="18">
    <location>
        <begin position="111"/>
        <end position="116"/>
    </location>
</feature>
<comment type="similarity">
    <text evidence="3">Belongs to the EROs family.</text>
</comment>